<evidence type="ECO:0000313" key="6">
    <source>
        <dbReference type="EMBL" id="KAL3659310.1"/>
    </source>
</evidence>
<protein>
    <recommendedName>
        <fullName evidence="5">RxLR effector protein</fullName>
    </recommendedName>
</protein>
<evidence type="ECO:0000256" key="2">
    <source>
        <dbReference type="ARBA" id="ARBA00010400"/>
    </source>
</evidence>
<comment type="caution">
    <text evidence="6">The sequence shown here is derived from an EMBL/GenBank/DDBJ whole genome shotgun (WGS) entry which is preliminary data.</text>
</comment>
<proteinExistence type="inferred from homology"/>
<dbReference type="AlphaFoldDB" id="A0ABD3EXP7"/>
<dbReference type="Pfam" id="PF16810">
    <property type="entry name" value="RXLR"/>
    <property type="match status" value="1"/>
</dbReference>
<dbReference type="Proteomes" id="UP001632037">
    <property type="component" value="Unassembled WGS sequence"/>
</dbReference>
<evidence type="ECO:0000256" key="4">
    <source>
        <dbReference type="ARBA" id="ARBA00022729"/>
    </source>
</evidence>
<evidence type="ECO:0000256" key="1">
    <source>
        <dbReference type="ARBA" id="ARBA00004613"/>
    </source>
</evidence>
<feature type="signal peptide" evidence="5">
    <location>
        <begin position="1"/>
        <end position="19"/>
    </location>
</feature>
<keyword evidence="4 5" id="KW-0732">Signal</keyword>
<evidence type="ECO:0000256" key="3">
    <source>
        <dbReference type="ARBA" id="ARBA00022525"/>
    </source>
</evidence>
<accession>A0ABD3EXP7</accession>
<evidence type="ECO:0000313" key="7">
    <source>
        <dbReference type="Proteomes" id="UP001632037"/>
    </source>
</evidence>
<evidence type="ECO:0000256" key="5">
    <source>
        <dbReference type="RuleBase" id="RU367124"/>
    </source>
</evidence>
<comment type="similarity">
    <text evidence="2 5">Belongs to the RxLR effector family.</text>
</comment>
<reference evidence="6 7" key="1">
    <citation type="submission" date="2024-09" db="EMBL/GenBank/DDBJ databases">
        <title>Genome sequencing and assembly of Phytophthora oleae, isolate VK10A, causative agent of rot of olive drupes.</title>
        <authorList>
            <person name="Conti Taguali S."/>
            <person name="Riolo M."/>
            <person name="La Spada F."/>
            <person name="Cacciola S.O."/>
            <person name="Dionisio G."/>
        </authorList>
    </citation>
    <scope>NUCLEOTIDE SEQUENCE [LARGE SCALE GENOMIC DNA]</scope>
    <source>
        <strain evidence="6 7">VK10A</strain>
    </source>
</reference>
<gene>
    <name evidence="6" type="ORF">V7S43_015581</name>
</gene>
<comment type="domain">
    <text evidence="5">The RxLR-dEER motif acts to carry the protein into the host cell cytoplasm through binding to cell surface phosphatidylinositol-3-phosphate.</text>
</comment>
<dbReference type="EMBL" id="JBIMZQ010000047">
    <property type="protein sequence ID" value="KAL3659310.1"/>
    <property type="molecule type" value="Genomic_DNA"/>
</dbReference>
<keyword evidence="3 5" id="KW-0964">Secreted</keyword>
<feature type="chain" id="PRO_5045002505" description="RxLR effector protein" evidence="5">
    <location>
        <begin position="20"/>
        <end position="197"/>
    </location>
</feature>
<organism evidence="6 7">
    <name type="scientific">Phytophthora oleae</name>
    <dbReference type="NCBI Taxonomy" id="2107226"/>
    <lineage>
        <taxon>Eukaryota</taxon>
        <taxon>Sar</taxon>
        <taxon>Stramenopiles</taxon>
        <taxon>Oomycota</taxon>
        <taxon>Peronosporomycetes</taxon>
        <taxon>Peronosporales</taxon>
        <taxon>Peronosporaceae</taxon>
        <taxon>Phytophthora</taxon>
    </lineage>
</organism>
<dbReference type="InterPro" id="IPR031825">
    <property type="entry name" value="RXLR"/>
</dbReference>
<keyword evidence="7" id="KW-1185">Reference proteome</keyword>
<sequence>MRLSLLLVAAAALVASSDAAPQSATSVTKLSTDVAPVRFLRGETKTQVEEGDSFDPEEEERVITFHGKLDKVDDVLKKLNLADDSVLKALIARGKGGVEQLITTEKGVEKLVITSKKTGRTRTFTNIDIENIRKIESTPAIKKQIATWKKLKLPPRAVSMDLTKKGIPKTKDNVIWEAFKLYSATSGRKFNSLSPTG</sequence>
<comment type="subcellular location">
    <subcellularLocation>
        <location evidence="1 5">Secreted</location>
    </subcellularLocation>
</comment>
<comment type="function">
    <text evidence="5">Effector that suppresses plant defense responses during pathogen infection.</text>
</comment>
<name>A0ABD3EXP7_9STRA</name>